<dbReference type="Gene3D" id="3.40.800.20">
    <property type="entry name" value="Histone deacetylase domain"/>
    <property type="match status" value="1"/>
</dbReference>
<reference evidence="3 4" key="1">
    <citation type="submission" date="2023-09" db="EMBL/GenBank/DDBJ databases">
        <title>Description of three actinobacteria isolated from air of manufacturing shop in a pharmaceutical factory.</title>
        <authorList>
            <person name="Zhang D.-F."/>
        </authorList>
    </citation>
    <scope>NUCLEOTIDE SEQUENCE [LARGE SCALE GENOMIC DNA]</scope>
    <source>
        <strain evidence="3 4">LY-0111</strain>
    </source>
</reference>
<dbReference type="PANTHER" id="PTHR10625:SF31">
    <property type="entry name" value="HISTONE DEACETYLASE DOMAIN-CONTAINING PROTEIN"/>
    <property type="match status" value="1"/>
</dbReference>
<dbReference type="Pfam" id="PF00850">
    <property type="entry name" value="Hist_deacetyl"/>
    <property type="match status" value="1"/>
</dbReference>
<evidence type="ECO:0000313" key="4">
    <source>
        <dbReference type="Proteomes" id="UP001251870"/>
    </source>
</evidence>
<sequence length="371" mass="39596">MSATGYVWETTYGWADLGTGPMMPAHAAAGIQPITHHVAHPDTKRRMHELISATGLIDSLTPVRARPASREDILRVHEEEYYERIAAQSLLPKGGDAGDGETSFGQGGLDIALLAAGGALAAVDAVVSGAVENCYALVNPPGHHAERNMGRGYCLFGNAAVAAAYAREQLGISRVAIVDWDVHHGNGTQDIFWERDDVLNISIHQNRCFPPDSGFIEERGAGTGEGYTINVPLPPGGGMGAYEYAFDTVVIPALRRYAPELIIVGSGFDASIMDPLARMMLRAADYATLTRKVMDLAAEVCDGRLVCVQEGGYNPFYLPFCGLKVLEELSGVSSGIDDAFAETLSGKGGEELMGHEREAVDHAAQLAALLR</sequence>
<dbReference type="CDD" id="cd09996">
    <property type="entry name" value="HDAC_classII_1"/>
    <property type="match status" value="1"/>
</dbReference>
<comment type="similarity">
    <text evidence="1">Belongs to the histone deacetylase family.</text>
</comment>
<organism evidence="3 4">
    <name type="scientific">Nesterenkonia aerolata</name>
    <dbReference type="NCBI Taxonomy" id="3074079"/>
    <lineage>
        <taxon>Bacteria</taxon>
        <taxon>Bacillati</taxon>
        <taxon>Actinomycetota</taxon>
        <taxon>Actinomycetes</taxon>
        <taxon>Micrococcales</taxon>
        <taxon>Micrococcaceae</taxon>
        <taxon>Nesterenkonia</taxon>
    </lineage>
</organism>
<dbReference type="Proteomes" id="UP001251870">
    <property type="component" value="Unassembled WGS sequence"/>
</dbReference>
<feature type="domain" description="Histone deacetylase" evidence="2">
    <location>
        <begin position="37"/>
        <end position="321"/>
    </location>
</feature>
<dbReference type="InterPro" id="IPR000286">
    <property type="entry name" value="HDACs"/>
</dbReference>
<dbReference type="InterPro" id="IPR023696">
    <property type="entry name" value="Ureohydrolase_dom_sf"/>
</dbReference>
<gene>
    <name evidence="3" type="ORF">RIL96_00265</name>
</gene>
<dbReference type="PANTHER" id="PTHR10625">
    <property type="entry name" value="HISTONE DEACETYLASE HDAC1-RELATED"/>
    <property type="match status" value="1"/>
</dbReference>
<dbReference type="EMBL" id="JAVKGR010000001">
    <property type="protein sequence ID" value="MDR8018000.1"/>
    <property type="molecule type" value="Genomic_DNA"/>
</dbReference>
<evidence type="ECO:0000256" key="1">
    <source>
        <dbReference type="ARBA" id="ARBA00005947"/>
    </source>
</evidence>
<name>A0ABU2DNQ5_9MICC</name>
<dbReference type="RefSeq" id="WP_310546994.1">
    <property type="nucleotide sequence ID" value="NZ_JAVKGR010000001.1"/>
</dbReference>
<dbReference type="InterPro" id="IPR037138">
    <property type="entry name" value="His_deacetylse_dom_sf"/>
</dbReference>
<keyword evidence="4" id="KW-1185">Reference proteome</keyword>
<accession>A0ABU2DNQ5</accession>
<dbReference type="PRINTS" id="PR01270">
    <property type="entry name" value="HDASUPER"/>
</dbReference>
<evidence type="ECO:0000259" key="2">
    <source>
        <dbReference type="Pfam" id="PF00850"/>
    </source>
</evidence>
<evidence type="ECO:0000313" key="3">
    <source>
        <dbReference type="EMBL" id="MDR8018000.1"/>
    </source>
</evidence>
<dbReference type="SUPFAM" id="SSF52768">
    <property type="entry name" value="Arginase/deacetylase"/>
    <property type="match status" value="1"/>
</dbReference>
<comment type="caution">
    <text evidence="3">The sequence shown here is derived from an EMBL/GenBank/DDBJ whole genome shotgun (WGS) entry which is preliminary data.</text>
</comment>
<dbReference type="InterPro" id="IPR023801">
    <property type="entry name" value="His_deacetylse_dom"/>
</dbReference>
<protein>
    <submittedName>
        <fullName evidence="3">Class II histone deacetylase</fullName>
    </submittedName>
</protein>
<proteinExistence type="inferred from homology"/>